<accession>A0A6C0K7M8</accession>
<dbReference type="AlphaFoldDB" id="A0A6C0K7M8"/>
<dbReference type="EMBL" id="MN740798">
    <property type="protein sequence ID" value="QHU12124.1"/>
    <property type="molecule type" value="Genomic_DNA"/>
</dbReference>
<reference evidence="1" key="1">
    <citation type="journal article" date="2020" name="Nature">
        <title>Giant virus diversity and host interactions through global metagenomics.</title>
        <authorList>
            <person name="Schulz F."/>
            <person name="Roux S."/>
            <person name="Paez-Espino D."/>
            <person name="Jungbluth S."/>
            <person name="Walsh D.A."/>
            <person name="Denef V.J."/>
            <person name="McMahon K.D."/>
            <person name="Konstantinidis K.T."/>
            <person name="Eloe-Fadrosh E.A."/>
            <person name="Kyrpides N.C."/>
            <person name="Woyke T."/>
        </authorList>
    </citation>
    <scope>NUCLEOTIDE SEQUENCE</scope>
    <source>
        <strain evidence="1">GVMAG-S-1101171-110</strain>
    </source>
</reference>
<name>A0A6C0K7M8_9ZZZZ</name>
<proteinExistence type="predicted"/>
<protein>
    <submittedName>
        <fullName evidence="1">Uncharacterized protein</fullName>
    </submittedName>
</protein>
<evidence type="ECO:0000313" key="1">
    <source>
        <dbReference type="EMBL" id="QHU12124.1"/>
    </source>
</evidence>
<organism evidence="1">
    <name type="scientific">viral metagenome</name>
    <dbReference type="NCBI Taxonomy" id="1070528"/>
    <lineage>
        <taxon>unclassified sequences</taxon>
        <taxon>metagenomes</taxon>
        <taxon>organismal metagenomes</taxon>
    </lineage>
</organism>
<sequence>MGAGSSLPKLYTSRITSQDQLTAKTEDITKMANELFRFMYTQYELKEVWDIAANPEEYIIALSSMIEKQFHIIGFTTDRTTSGEIYFVKKKELDRKMSEKGEQHKKNARIIAFFFVRVFQILGAMLLVIKDNTLDLTAKKDETERPILGQALPRTFYPRQYGGAISEALGPFEFLKRILDNITEEDRRLFSSPISEPTKVYRIRNTNAFFKFIPATNEITMESVNTQMRPELFIAVKYPNKKEVALPFKIQVDSMYPVSFSRDVTDKTTLFNVRFYIPSKAADGRQKVIDESKKITIDRVNQPSDSTAISYQVLLKGDIAGIIASSGFKGSRDLRYILEKWLFVNAATTTGEQIELLHKFERTADADEEDFQKRYGEDTDKRLLSADKITNPSIKDNYKALLDKSMGAHCIKRATQLLDALSIEKGLHGDSQTHICKFSAPGITEREISFDAYKPTNSLAQLYGKVDMLKFDESMKIISAFIPPQGSEARSLGTTDLTDKDPERDSMKEAIKRMHAAFDVLNMDKDNLTSFHDIKIKKPEECNTGESIRIENQRLLNSLRDVSQELLGYHVNNIIEITKFLKSIFNISQRGDSSWEVKGINNNVLFAGFPVLDILTDQARELLLKYYSGCETIYQKGVEIWKQDTKSKKAAVPVAVPVAVPAAVPVAVAQVAAAPEPMP</sequence>